<evidence type="ECO:0000313" key="2">
    <source>
        <dbReference type="EMBL" id="KAK3337436.1"/>
    </source>
</evidence>
<feature type="compositionally biased region" description="Low complexity" evidence="1">
    <location>
        <begin position="229"/>
        <end position="247"/>
    </location>
</feature>
<feature type="compositionally biased region" description="Basic and acidic residues" evidence="1">
    <location>
        <begin position="115"/>
        <end position="124"/>
    </location>
</feature>
<feature type="region of interest" description="Disordered" evidence="1">
    <location>
        <begin position="589"/>
        <end position="636"/>
    </location>
</feature>
<proteinExistence type="predicted"/>
<gene>
    <name evidence="2" type="ORF">B0T19DRAFT_438102</name>
</gene>
<name>A0AAE0J5R2_9PEZI</name>
<feature type="region of interest" description="Disordered" evidence="1">
    <location>
        <begin position="1"/>
        <end position="63"/>
    </location>
</feature>
<evidence type="ECO:0000313" key="3">
    <source>
        <dbReference type="Proteomes" id="UP001286456"/>
    </source>
</evidence>
<feature type="region of interest" description="Disordered" evidence="1">
    <location>
        <begin position="321"/>
        <end position="387"/>
    </location>
</feature>
<keyword evidence="3" id="KW-1185">Reference proteome</keyword>
<feature type="compositionally biased region" description="Low complexity" evidence="1">
    <location>
        <begin position="598"/>
        <end position="615"/>
    </location>
</feature>
<reference evidence="2" key="2">
    <citation type="submission" date="2023-06" db="EMBL/GenBank/DDBJ databases">
        <authorList>
            <consortium name="Lawrence Berkeley National Laboratory"/>
            <person name="Haridas S."/>
            <person name="Hensen N."/>
            <person name="Bonometti L."/>
            <person name="Westerberg I."/>
            <person name="Brannstrom I.O."/>
            <person name="Guillou S."/>
            <person name="Cros-Aarteil S."/>
            <person name="Calhoun S."/>
            <person name="Kuo A."/>
            <person name="Mondo S."/>
            <person name="Pangilinan J."/>
            <person name="Riley R."/>
            <person name="Labutti K."/>
            <person name="Andreopoulos B."/>
            <person name="Lipzen A."/>
            <person name="Chen C."/>
            <person name="Yanf M."/>
            <person name="Daum C."/>
            <person name="Ng V."/>
            <person name="Clum A."/>
            <person name="Steindorff A."/>
            <person name="Ohm R."/>
            <person name="Martin F."/>
            <person name="Silar P."/>
            <person name="Natvig D."/>
            <person name="Lalanne C."/>
            <person name="Gautier V."/>
            <person name="Ament-Velasquez S.L."/>
            <person name="Kruys A."/>
            <person name="Hutchinson M.I."/>
            <person name="Powell A.J."/>
            <person name="Barry K."/>
            <person name="Miller A.N."/>
            <person name="Grigoriev I.V."/>
            <person name="Debuchy R."/>
            <person name="Gladieux P."/>
            <person name="Thoren M.H."/>
            <person name="Johannesson H."/>
        </authorList>
    </citation>
    <scope>NUCLEOTIDE SEQUENCE</scope>
    <source>
        <strain evidence="2">SMH4131-1</strain>
    </source>
</reference>
<organism evidence="2 3">
    <name type="scientific">Cercophora scortea</name>
    <dbReference type="NCBI Taxonomy" id="314031"/>
    <lineage>
        <taxon>Eukaryota</taxon>
        <taxon>Fungi</taxon>
        <taxon>Dikarya</taxon>
        <taxon>Ascomycota</taxon>
        <taxon>Pezizomycotina</taxon>
        <taxon>Sordariomycetes</taxon>
        <taxon>Sordariomycetidae</taxon>
        <taxon>Sordariales</taxon>
        <taxon>Lasiosphaeriaceae</taxon>
        <taxon>Cercophora</taxon>
    </lineage>
</organism>
<feature type="compositionally biased region" description="Low complexity" evidence="1">
    <location>
        <begin position="321"/>
        <end position="337"/>
    </location>
</feature>
<feature type="region of interest" description="Disordered" evidence="1">
    <location>
        <begin position="505"/>
        <end position="539"/>
    </location>
</feature>
<feature type="compositionally biased region" description="Low complexity" evidence="1">
    <location>
        <begin position="517"/>
        <end position="528"/>
    </location>
</feature>
<dbReference type="Proteomes" id="UP001286456">
    <property type="component" value="Unassembled WGS sequence"/>
</dbReference>
<comment type="caution">
    <text evidence="2">The sequence shown here is derived from an EMBL/GenBank/DDBJ whole genome shotgun (WGS) entry which is preliminary data.</text>
</comment>
<feature type="compositionally biased region" description="Polar residues" evidence="1">
    <location>
        <begin position="163"/>
        <end position="176"/>
    </location>
</feature>
<reference evidence="2" key="1">
    <citation type="journal article" date="2023" name="Mol. Phylogenet. Evol.">
        <title>Genome-scale phylogeny and comparative genomics of the fungal order Sordariales.</title>
        <authorList>
            <person name="Hensen N."/>
            <person name="Bonometti L."/>
            <person name="Westerberg I."/>
            <person name="Brannstrom I.O."/>
            <person name="Guillou S."/>
            <person name="Cros-Aarteil S."/>
            <person name="Calhoun S."/>
            <person name="Haridas S."/>
            <person name="Kuo A."/>
            <person name="Mondo S."/>
            <person name="Pangilinan J."/>
            <person name="Riley R."/>
            <person name="LaButti K."/>
            <person name="Andreopoulos B."/>
            <person name="Lipzen A."/>
            <person name="Chen C."/>
            <person name="Yan M."/>
            <person name="Daum C."/>
            <person name="Ng V."/>
            <person name="Clum A."/>
            <person name="Steindorff A."/>
            <person name="Ohm R.A."/>
            <person name="Martin F."/>
            <person name="Silar P."/>
            <person name="Natvig D.O."/>
            <person name="Lalanne C."/>
            <person name="Gautier V."/>
            <person name="Ament-Velasquez S.L."/>
            <person name="Kruys A."/>
            <person name="Hutchinson M.I."/>
            <person name="Powell A.J."/>
            <person name="Barry K."/>
            <person name="Miller A.N."/>
            <person name="Grigoriev I.V."/>
            <person name="Debuchy R."/>
            <person name="Gladieux P."/>
            <person name="Hiltunen Thoren M."/>
            <person name="Johannesson H."/>
        </authorList>
    </citation>
    <scope>NUCLEOTIDE SEQUENCE</scope>
    <source>
        <strain evidence="2">SMH4131-1</strain>
    </source>
</reference>
<evidence type="ECO:0000256" key="1">
    <source>
        <dbReference type="SAM" id="MobiDB-lite"/>
    </source>
</evidence>
<dbReference type="EMBL" id="JAUEPO010000001">
    <property type="protein sequence ID" value="KAK3337436.1"/>
    <property type="molecule type" value="Genomic_DNA"/>
</dbReference>
<feature type="region of interest" description="Disordered" evidence="1">
    <location>
        <begin position="110"/>
        <end position="300"/>
    </location>
</feature>
<protein>
    <submittedName>
        <fullName evidence="2">Uncharacterized protein</fullName>
    </submittedName>
</protein>
<dbReference type="AlphaFoldDB" id="A0AAE0J5R2"/>
<feature type="compositionally biased region" description="Polar residues" evidence="1">
    <location>
        <begin position="623"/>
        <end position="636"/>
    </location>
</feature>
<sequence>MSSRSRPTVRGGEVSTPSPLGTPLGLEAGSLEPLPQGQLQKYENKSLPPIPRAHRHSHTSALSKDMTKAFATPETSLYLSTTQRDNLDDIDWARREADISIVLEDQVGRAFPRPAGDDTHEIHSPRPVSFRPAAPIAPPRGHGSNQKIRQLMGIAVLDDPSDPSESTEVSHVSNQDGIAHSQDQDYFDAGASESRPLGPETVINNDGKVYTNTPPPGHVAKPNLSRFDPATPTGSSSPVSPLSPLAPLKRDGSHPHSPAGVSPLTPMRPKRPDENTSKRPQPKSARTRPGPESNDWPQSDFLYGYTRVPLTQELYHETTAQLAARARATGAPARSPPLASSYPGSPVPRNARLASCDEAAWQARANPPDGSSEPVKHGLQPGSPWPGQSPYSPAYGHSYIWQGPGEVEPVSPRPLSSIREATSPRISSFWHRWRPQGPQEPHPGRRLSEFDDLLIMDDTGGAEGENSRISRRRSLIAKVLKRISGGSGNSPTIEAYPTMTPLMTQTQAPHQQHHVKSSSPTSYRSPTSAGTVDGQPGGSRASFFVPAVAKASMSSIAQKTTDLVEQARTAAGILSREERRRENLKGRIRVMADGGRVASSSSPALVPAQPQPQTQSPLVSPLSPDNNDQQSMQQWV</sequence>
<accession>A0AAE0J5R2</accession>